<dbReference type="InterPro" id="IPR003115">
    <property type="entry name" value="ParB_N"/>
</dbReference>
<proteinExistence type="predicted"/>
<sequence>MGTFMSMLQHNNSVPVRAQLELLLPGDELRGGPIPPAGLLQAFVSAQSLIGHVALEDVAPFAGVYNIDGLLFIELDGRTYEVEFDTDNFRFNVVAPRAPAPELDESAGMPSNREQVLRDWHPTYLSSSRKWSLRHVESSVSRNGDSARLMALPYQIDALLMTEDLFKIIRAVERFLLQQGPQANGSGGTQALLPLLAAPHLDALQASADESWPPPKRLGAILDSMLCSAPAQTLADQLLKALDWYGGAEREITVPVIRKQLVWAALMLELNPPAQQQPGYIAGCDLAGPQNWGLSYRQRHRRLLTALAERTALPELALCIIAPAVPDFMVEGIHEDLRYGTVAWVNFVHGVSLANSLDPGSSTKLAFEDLIRLPMNLSKTATSEELALIASARIYPSLHWAVANGVLPVNAQNDYSLSELASASNALDDHIERAVQAAEGITRRVPDRLKMAENKLLELFGDDAEQIKKRLMHPVEISDRFEYAVRGPNSDTCFYLLDLFAAGHLINGMDKFQPVAPNPRLIDWTFTRIMEELRGIDIPATFEHRYRFFESQAKLAYTFIIDELWAQLPADDRRALHNGRVKVHTLRTPTGKIDVLEGPLDRERKRGRYGFVLECSYLRKCFFYELFPLAGIAVRHASLSIPTTSGHEFSTAPTPILKVTTGRKLPIDWNAYVNLAAPVSGTKSTVISETIAEFGPSDDLDNNAPAPLTSARLNQISVAVATHHLFFYPHDTYHYHRDQTGSEYVSNNYPPILRSLAVIVPGLGCVNGIVTNDSPVVACSLDAVTLGVPALKLLGGTMRLALNAGKAGITQTLPRLAWFSTSIIMESAYAYRAMRAAGVLTPCVLGSLLRAKVFDLKAFHALANRLRGNTVPANSATRHVSGIATITQPTEWRGPAGFDSLATVSEIDNVPVRRISNAMAGGTDAHYLLNSGVAYGPRLTARQSASISVQGGGVMGYTLSGRGAGGSPIASPDGGKLGRAIDPSEDLAAVMSQNNISATPEQLRVIANVVEDGTPLFVYQTGKGSKSIALHDVHDRIYVDAFTNTRVSVFRFYNHATLKTWRVDPAIEAGVLQVAPQRLAAGRGQLIQKRLDEIKAGISEGQYLAPIHVGELANGAYPVVNGNHRLAVALQMQLETVPVLIV</sequence>
<protein>
    <recommendedName>
        <fullName evidence="1">ParB-like N-terminal domain-containing protein</fullName>
    </recommendedName>
</protein>
<evidence type="ECO:0000313" key="2">
    <source>
        <dbReference type="EMBL" id="KGF64223.1"/>
    </source>
</evidence>
<reference evidence="2 3" key="1">
    <citation type="submission" date="2014-09" db="EMBL/GenBank/DDBJ databases">
        <title>Genome sequence of Pseudomonas lutea strain DSM 17257T.</title>
        <authorList>
            <person name="Kwak Y."/>
            <person name="Shin J.-H."/>
        </authorList>
    </citation>
    <scope>NUCLEOTIDE SEQUENCE [LARGE SCALE GENOMIC DNA]</scope>
    <source>
        <strain evidence="2 3">DSM 17257</strain>
    </source>
</reference>
<dbReference type="AlphaFoldDB" id="A0A9X0EEB9"/>
<dbReference type="Proteomes" id="UP000029719">
    <property type="component" value="Unassembled WGS sequence"/>
</dbReference>
<evidence type="ECO:0000259" key="1">
    <source>
        <dbReference type="Pfam" id="PF02195"/>
    </source>
</evidence>
<comment type="caution">
    <text evidence="2">The sequence shown here is derived from an EMBL/GenBank/DDBJ whole genome shotgun (WGS) entry which is preliminary data.</text>
</comment>
<feature type="domain" description="ParB-like N-terminal" evidence="1">
    <location>
        <begin position="1082"/>
        <end position="1141"/>
    </location>
</feature>
<accession>A0A9X0EEB9</accession>
<name>A0A9X0EEB9_9PSED</name>
<dbReference type="EMBL" id="JRMB01000002">
    <property type="protein sequence ID" value="KGF64223.1"/>
    <property type="molecule type" value="Genomic_DNA"/>
</dbReference>
<dbReference type="Pfam" id="PF02195">
    <property type="entry name" value="ParB_N"/>
    <property type="match status" value="1"/>
</dbReference>
<dbReference type="Gene3D" id="3.90.1530.10">
    <property type="entry name" value="Conserved hypothetical protein from pyrococcus furiosus pfu- 392566-001, ParB domain"/>
    <property type="match status" value="1"/>
</dbReference>
<evidence type="ECO:0000313" key="3">
    <source>
        <dbReference type="Proteomes" id="UP000029719"/>
    </source>
</evidence>
<dbReference type="SUPFAM" id="SSF110849">
    <property type="entry name" value="ParB/Sulfiredoxin"/>
    <property type="match status" value="1"/>
</dbReference>
<gene>
    <name evidence="2" type="ORF">LT42_20360</name>
</gene>
<dbReference type="InterPro" id="IPR036086">
    <property type="entry name" value="ParB/Sulfiredoxin_sf"/>
</dbReference>
<organism evidence="2 3">
    <name type="scientific">Pseudomonas lutea</name>
    <dbReference type="NCBI Taxonomy" id="243924"/>
    <lineage>
        <taxon>Bacteria</taxon>
        <taxon>Pseudomonadati</taxon>
        <taxon>Pseudomonadota</taxon>
        <taxon>Gammaproteobacteria</taxon>
        <taxon>Pseudomonadales</taxon>
        <taxon>Pseudomonadaceae</taxon>
        <taxon>Pseudomonas</taxon>
    </lineage>
</organism>